<accession>A0A4R2PUH3</accession>
<comment type="caution">
    <text evidence="2">The sequence shown here is derived from an EMBL/GenBank/DDBJ whole genome shotgun (WGS) entry which is preliminary data.</text>
</comment>
<keyword evidence="3" id="KW-1185">Reference proteome</keyword>
<sequence>MQATMRQAAMSLAAPALVGRAPRARGATAWPALRLLPPAMLLPAAMAVLLTVLILSPSIHVPEIVPGADKLAHVLAFAALVIPAGCATPRMLRWQVPLLLAFGSGLELAQSLSGRTPSWSDVAANALGLALGVAVGLLLSHMAWRRRDDRLEA</sequence>
<protein>
    <recommendedName>
        <fullName evidence="4">VanZ like protein</fullName>
    </recommendedName>
</protein>
<dbReference type="EMBL" id="SLXP01000011">
    <property type="protein sequence ID" value="TCP39610.1"/>
    <property type="molecule type" value="Genomic_DNA"/>
</dbReference>
<keyword evidence="1" id="KW-0472">Membrane</keyword>
<organism evidence="2 3">
    <name type="scientific">Rhodovulum marinum</name>
    <dbReference type="NCBI Taxonomy" id="320662"/>
    <lineage>
        <taxon>Bacteria</taxon>
        <taxon>Pseudomonadati</taxon>
        <taxon>Pseudomonadota</taxon>
        <taxon>Alphaproteobacteria</taxon>
        <taxon>Rhodobacterales</taxon>
        <taxon>Paracoccaceae</taxon>
        <taxon>Rhodovulum</taxon>
    </lineage>
</organism>
<keyword evidence="1" id="KW-0812">Transmembrane</keyword>
<reference evidence="2 3" key="1">
    <citation type="submission" date="2019-03" db="EMBL/GenBank/DDBJ databases">
        <title>Genomic Encyclopedia of Type Strains, Phase IV (KMG-IV): sequencing the most valuable type-strain genomes for metagenomic binning, comparative biology and taxonomic classification.</title>
        <authorList>
            <person name="Goeker M."/>
        </authorList>
    </citation>
    <scope>NUCLEOTIDE SEQUENCE [LARGE SCALE GENOMIC DNA]</scope>
    <source>
        <strain evidence="2 3">DSM 18063</strain>
    </source>
</reference>
<evidence type="ECO:0000313" key="2">
    <source>
        <dbReference type="EMBL" id="TCP39610.1"/>
    </source>
</evidence>
<dbReference type="Proteomes" id="UP000294835">
    <property type="component" value="Unassembled WGS sequence"/>
</dbReference>
<dbReference type="AlphaFoldDB" id="A0A4R2PUH3"/>
<evidence type="ECO:0000313" key="3">
    <source>
        <dbReference type="Proteomes" id="UP000294835"/>
    </source>
</evidence>
<keyword evidence="1" id="KW-1133">Transmembrane helix</keyword>
<dbReference type="OrthoDB" id="582407at2"/>
<gene>
    <name evidence="2" type="ORF">EV662_11190</name>
</gene>
<dbReference type="RefSeq" id="WP_132464547.1">
    <property type="nucleotide sequence ID" value="NZ_SLXP01000011.1"/>
</dbReference>
<evidence type="ECO:0000256" key="1">
    <source>
        <dbReference type="SAM" id="Phobius"/>
    </source>
</evidence>
<feature type="transmembrane region" description="Helical" evidence="1">
    <location>
        <begin position="122"/>
        <end position="144"/>
    </location>
</feature>
<evidence type="ECO:0008006" key="4">
    <source>
        <dbReference type="Google" id="ProtNLM"/>
    </source>
</evidence>
<feature type="transmembrane region" description="Helical" evidence="1">
    <location>
        <begin position="36"/>
        <end position="59"/>
    </location>
</feature>
<proteinExistence type="predicted"/>
<name>A0A4R2PUH3_9RHOB</name>